<dbReference type="Proteomes" id="UP000887578">
    <property type="component" value="Unplaced"/>
</dbReference>
<name>A0A914P8G6_9BILA</name>
<feature type="compositionally biased region" description="Low complexity" evidence="2">
    <location>
        <begin position="171"/>
        <end position="183"/>
    </location>
</feature>
<evidence type="ECO:0000256" key="1">
    <source>
        <dbReference type="PROSITE-ProRule" id="PRU10141"/>
    </source>
</evidence>
<evidence type="ECO:0000313" key="4">
    <source>
        <dbReference type="WBParaSite" id="PDA_v2.g11004.t1"/>
    </source>
</evidence>
<accession>A0A914P8G6</accession>
<sequence>MATKVFKDKQQCFANYNSQTTHKNRYSNLNLNQYYKLPISIPVQTCSKSFNDKKCDISAFEKSHEAGALDSFGDMKNGISQPIKNKKHLLTSTLILQNPFEFPRQQNEKVPPPEVSEFKASQSLLNSNKALKNGQRDVNLLQQQEKQPPSSGAAATITKSNSKQKLEQLQPPTSTAAPTTTTTRMEETGTILSEINLATDYTNNTDSIDFTIVHGRSGRVYRVYNVIGKGGYGVVHKAAYEMKNGQFLLLAIKSESTESLDVEVKVLLRMKDGSHFCSVFDEGFDQYSQTRFMVMTLVGENLSSLRRQFGYFSWGTVLRVGIQLKLFR</sequence>
<dbReference type="SUPFAM" id="SSF56112">
    <property type="entry name" value="Protein kinase-like (PK-like)"/>
    <property type="match status" value="1"/>
</dbReference>
<dbReference type="Gene3D" id="1.10.510.10">
    <property type="entry name" value="Transferase(Phosphotransferase) domain 1"/>
    <property type="match status" value="1"/>
</dbReference>
<dbReference type="WBParaSite" id="PDA_v2.g11004.t1">
    <property type="protein sequence ID" value="PDA_v2.g11004.t1"/>
    <property type="gene ID" value="PDA_v2.g11004"/>
</dbReference>
<keyword evidence="1" id="KW-0067">ATP-binding</keyword>
<dbReference type="GO" id="GO:0005524">
    <property type="term" value="F:ATP binding"/>
    <property type="evidence" value="ECO:0007669"/>
    <property type="project" value="UniProtKB-UniRule"/>
</dbReference>
<dbReference type="InterPro" id="IPR011009">
    <property type="entry name" value="Kinase-like_dom_sf"/>
</dbReference>
<keyword evidence="1" id="KW-0547">Nucleotide-binding</keyword>
<evidence type="ECO:0000313" key="3">
    <source>
        <dbReference type="Proteomes" id="UP000887578"/>
    </source>
</evidence>
<reference evidence="4" key="1">
    <citation type="submission" date="2022-11" db="UniProtKB">
        <authorList>
            <consortium name="WormBaseParasite"/>
        </authorList>
    </citation>
    <scope>IDENTIFICATION</scope>
</reference>
<dbReference type="AlphaFoldDB" id="A0A914P8G6"/>
<keyword evidence="3" id="KW-1185">Reference proteome</keyword>
<dbReference type="InterPro" id="IPR017441">
    <property type="entry name" value="Protein_kinase_ATP_BS"/>
</dbReference>
<feature type="binding site" evidence="1">
    <location>
        <position position="253"/>
    </location>
    <ligand>
        <name>ATP</name>
        <dbReference type="ChEBI" id="CHEBI:30616"/>
    </ligand>
</feature>
<feature type="region of interest" description="Disordered" evidence="2">
    <location>
        <begin position="143"/>
        <end position="184"/>
    </location>
</feature>
<proteinExistence type="predicted"/>
<evidence type="ECO:0000256" key="2">
    <source>
        <dbReference type="SAM" id="MobiDB-lite"/>
    </source>
</evidence>
<organism evidence="3 4">
    <name type="scientific">Panagrolaimus davidi</name>
    <dbReference type="NCBI Taxonomy" id="227884"/>
    <lineage>
        <taxon>Eukaryota</taxon>
        <taxon>Metazoa</taxon>
        <taxon>Ecdysozoa</taxon>
        <taxon>Nematoda</taxon>
        <taxon>Chromadorea</taxon>
        <taxon>Rhabditida</taxon>
        <taxon>Tylenchina</taxon>
        <taxon>Panagrolaimomorpha</taxon>
        <taxon>Panagrolaimoidea</taxon>
        <taxon>Panagrolaimidae</taxon>
        <taxon>Panagrolaimus</taxon>
    </lineage>
</organism>
<dbReference type="PROSITE" id="PS00107">
    <property type="entry name" value="PROTEIN_KINASE_ATP"/>
    <property type="match status" value="1"/>
</dbReference>
<protein>
    <submittedName>
        <fullName evidence="4">Protein kinase domain-containing protein</fullName>
    </submittedName>
</protein>